<name>A0A8J7VXA2_9GAMM</name>
<dbReference type="RefSeq" id="WP_211927284.1">
    <property type="nucleotide sequence ID" value="NZ_JAGQFT020000006.1"/>
</dbReference>
<reference evidence="4 5" key="1">
    <citation type="journal article" date="2021" name="Microbiol. Resour. Announc.">
        <title>Draft Genome Sequence of Coralloluteibacterium stylophorae LMG 29479T.</title>
        <authorList>
            <person name="Karlyshev A.V."/>
            <person name="Kudryashova E.B."/>
            <person name="Ariskina E.V."/>
            <person name="Conroy A.P."/>
            <person name="Abidueva E.Y."/>
        </authorList>
    </citation>
    <scope>NUCLEOTIDE SEQUENCE [LARGE SCALE GENOMIC DNA]</scope>
    <source>
        <strain evidence="4 5">LMG 29479</strain>
    </source>
</reference>
<dbReference type="GO" id="GO:0016787">
    <property type="term" value="F:hydrolase activity"/>
    <property type="evidence" value="ECO:0007669"/>
    <property type="project" value="UniProtKB-KW"/>
</dbReference>
<dbReference type="GO" id="GO:0003677">
    <property type="term" value="F:DNA binding"/>
    <property type="evidence" value="ECO:0007669"/>
    <property type="project" value="InterPro"/>
</dbReference>
<proteinExistence type="predicted"/>
<feature type="domain" description="Restriction endonuclease type IV Mrr" evidence="2">
    <location>
        <begin position="85"/>
        <end position="193"/>
    </location>
</feature>
<evidence type="ECO:0000313" key="5">
    <source>
        <dbReference type="Proteomes" id="UP000675747"/>
    </source>
</evidence>
<evidence type="ECO:0000313" key="3">
    <source>
        <dbReference type="EMBL" id="MBR0563373.1"/>
    </source>
</evidence>
<dbReference type="InterPro" id="IPR011335">
    <property type="entry name" value="Restrct_endonuc-II-like"/>
</dbReference>
<evidence type="ECO:0000256" key="1">
    <source>
        <dbReference type="SAM" id="Phobius"/>
    </source>
</evidence>
<keyword evidence="1" id="KW-1133">Transmembrane helix</keyword>
<dbReference type="Pfam" id="PF04471">
    <property type="entry name" value="Mrr_cat"/>
    <property type="match status" value="1"/>
</dbReference>
<dbReference type="InterPro" id="IPR007560">
    <property type="entry name" value="Restrct_endonuc_IV_Mrr"/>
</dbReference>
<protein>
    <submittedName>
        <fullName evidence="3">Restriction endonuclease</fullName>
        <ecNumber evidence="3">3.1.21.-</ecNumber>
    </submittedName>
</protein>
<dbReference type="EMBL" id="JAGQFT020000006">
    <property type="protein sequence ID" value="MBS7457502.1"/>
    <property type="molecule type" value="Genomic_DNA"/>
</dbReference>
<accession>A0A8J7VXA2</accession>
<dbReference type="SUPFAM" id="SSF52980">
    <property type="entry name" value="Restriction endonuclease-like"/>
    <property type="match status" value="1"/>
</dbReference>
<keyword evidence="5" id="KW-1185">Reference proteome</keyword>
<keyword evidence="3" id="KW-0378">Hydrolase</keyword>
<keyword evidence="1" id="KW-0812">Transmembrane</keyword>
<comment type="caution">
    <text evidence="3">The sequence shown here is derived from an EMBL/GenBank/DDBJ whole genome shotgun (WGS) entry which is preliminary data.</text>
</comment>
<dbReference type="AlphaFoldDB" id="A0A8J7VXA2"/>
<organism evidence="3">
    <name type="scientific">Coralloluteibacterium stylophorae</name>
    <dbReference type="NCBI Taxonomy" id="1776034"/>
    <lineage>
        <taxon>Bacteria</taxon>
        <taxon>Pseudomonadati</taxon>
        <taxon>Pseudomonadota</taxon>
        <taxon>Gammaproteobacteria</taxon>
        <taxon>Lysobacterales</taxon>
        <taxon>Lysobacteraceae</taxon>
        <taxon>Coralloluteibacterium</taxon>
    </lineage>
</organism>
<dbReference type="EC" id="3.1.21.-" evidence="3"/>
<gene>
    <name evidence="4" type="ORF">KB893_010185</name>
    <name evidence="3" type="ORF">KB893_12745</name>
</gene>
<sequence>MARLGQGAPTAPAAFLWPLGLLLGLSAGAAGHLLVPASMATPARIALAAAACVAVWVATLAVVLLHRRRARAALRAAGLDAIAGLDRAAFARRIAAAYRQRGHYVQHGGRGLAGIGFDLVLRHDRRVELVACRHGGSGRTELRTLRALWARVQEHRAHAARVLCVQGFSAEAVAFAAGKPLELVAGSELAELLDDAQAADAAATGPTEAAHAGAPACPRCNGPMVPRSGADGTPQLGCLDHPACLGARPA</sequence>
<reference evidence="3" key="2">
    <citation type="submission" date="2021-04" db="EMBL/GenBank/DDBJ databases">
        <authorList>
            <person name="Karlyshev A.V."/>
        </authorList>
    </citation>
    <scope>NUCLEOTIDE SEQUENCE</scope>
    <source>
        <strain evidence="3">LMG 29479</strain>
    </source>
</reference>
<dbReference type="GO" id="GO:0004519">
    <property type="term" value="F:endonuclease activity"/>
    <property type="evidence" value="ECO:0007669"/>
    <property type="project" value="UniProtKB-KW"/>
</dbReference>
<evidence type="ECO:0000259" key="2">
    <source>
        <dbReference type="Pfam" id="PF04471"/>
    </source>
</evidence>
<feature type="transmembrane region" description="Helical" evidence="1">
    <location>
        <begin position="45"/>
        <end position="65"/>
    </location>
</feature>
<keyword evidence="3" id="KW-0540">Nuclease</keyword>
<keyword evidence="3" id="KW-0255">Endonuclease</keyword>
<dbReference type="Proteomes" id="UP000675747">
    <property type="component" value="Unassembled WGS sequence"/>
</dbReference>
<evidence type="ECO:0000313" key="4">
    <source>
        <dbReference type="EMBL" id="MBS7457502.1"/>
    </source>
</evidence>
<dbReference type="GO" id="GO:0009307">
    <property type="term" value="P:DNA restriction-modification system"/>
    <property type="evidence" value="ECO:0007669"/>
    <property type="project" value="InterPro"/>
</dbReference>
<dbReference type="EMBL" id="JAGQFT010000125">
    <property type="protein sequence ID" value="MBR0563373.1"/>
    <property type="molecule type" value="Genomic_DNA"/>
</dbReference>
<keyword evidence="1" id="KW-0472">Membrane</keyword>